<name>A0A2I1FWL8_9GLOM</name>
<sequence>MFKRKSKNKNIEPKISSSSDIESPDSISLENESFISFKTKTNSTVDFSIKSLSYSVSKLSISMSIKRKKEQFVSSVKNKLNKVSPSFSNDFKNLMAKQKEKRLEDNFLGYYECLIPSNKELSIPKIILSTARIDLHEEKSENPEKAKRLVLTKIKESPFNPFNNKIVSLFIITGKSKKNLSGTGWTGIKFNEFPEWMRDNTIKHLINGTLMKGLGTYKVLIKKSGNMDIYKDIKLKELEENVISEDGFIHKLTLFGYYMLGIKENYSNSTDLDPKSEEWYKEAEKWCQEAEKLGSIEAKLCLGYLYSIGYSKSFYNPQKAKKLFKEVIDAIEKQETTEKNGTTGKKATEETTTMKEMIIGKIITKESTTNKNVTEEATADKKVTNDYKEATDDSGADKEATEKLSVNKEAIDSEVTSKELARIAMRNMAIIYHSSYVIKPFEWKNFIKLSRPNDFNIKKLSRKKLNIAIKWYKKSCELGDSLSAYHLGLLYESDDEIKDEKEAEKWFKKAIQLDKNNLYAKAKLGRILINKDGIDENEKMKGIRMLKYAAENGLVMGQTFLGEAYERGQIGRKEENIEEAIKFYFKAAEQNNGYYSHVAQFRLRELRALDIIPAGEDIESILKLYVNELKYYYNNNEETLKNIH</sequence>
<dbReference type="OrthoDB" id="2372857at2759"/>
<evidence type="ECO:0000256" key="1">
    <source>
        <dbReference type="ARBA" id="ARBA00038101"/>
    </source>
</evidence>
<gene>
    <name evidence="3" type="ORF">RhiirA4_537570</name>
</gene>
<dbReference type="VEuPathDB" id="FungiDB:RhiirA1_529416"/>
<evidence type="ECO:0000256" key="2">
    <source>
        <dbReference type="SAM" id="MobiDB-lite"/>
    </source>
</evidence>
<dbReference type="SMART" id="SM00671">
    <property type="entry name" value="SEL1"/>
    <property type="match status" value="3"/>
</dbReference>
<proteinExistence type="inferred from homology"/>
<dbReference type="EMBL" id="LLXI01000040">
    <property type="protein sequence ID" value="PKY38782.1"/>
    <property type="molecule type" value="Genomic_DNA"/>
</dbReference>
<evidence type="ECO:0000313" key="4">
    <source>
        <dbReference type="Proteomes" id="UP000234323"/>
    </source>
</evidence>
<keyword evidence="4" id="KW-1185">Reference proteome</keyword>
<evidence type="ECO:0000313" key="3">
    <source>
        <dbReference type="EMBL" id="PKY38782.1"/>
    </source>
</evidence>
<protein>
    <submittedName>
        <fullName evidence="3">HCP-like protein</fullName>
    </submittedName>
</protein>
<dbReference type="PANTHER" id="PTHR11102">
    <property type="entry name" value="SEL-1-LIKE PROTEIN"/>
    <property type="match status" value="1"/>
</dbReference>
<dbReference type="VEuPathDB" id="FungiDB:FUN_008197"/>
<accession>A0A2I1FWL8</accession>
<dbReference type="Proteomes" id="UP000234323">
    <property type="component" value="Unassembled WGS sequence"/>
</dbReference>
<dbReference type="VEuPathDB" id="FungiDB:RhiirFUN_008564"/>
<dbReference type="InterPro" id="IPR050767">
    <property type="entry name" value="Sel1_AlgK"/>
</dbReference>
<dbReference type="SUPFAM" id="SSF81901">
    <property type="entry name" value="HCP-like"/>
    <property type="match status" value="2"/>
</dbReference>
<comment type="similarity">
    <text evidence="1">Belongs to the sel-1 family.</text>
</comment>
<feature type="compositionally biased region" description="Low complexity" evidence="2">
    <location>
        <begin position="13"/>
        <end position="25"/>
    </location>
</feature>
<reference evidence="3 4" key="1">
    <citation type="submission" date="2015-10" db="EMBL/GenBank/DDBJ databases">
        <title>Genome analyses suggest a sexual origin of heterokaryosis in a supposedly ancient asexual fungus.</title>
        <authorList>
            <person name="Ropars J."/>
            <person name="Sedzielewska K."/>
            <person name="Noel J."/>
            <person name="Charron P."/>
            <person name="Farinelli L."/>
            <person name="Marton T."/>
            <person name="Kruger M."/>
            <person name="Pelin A."/>
            <person name="Brachmann A."/>
            <person name="Corradi N."/>
        </authorList>
    </citation>
    <scope>NUCLEOTIDE SEQUENCE [LARGE SCALE GENOMIC DNA]</scope>
    <source>
        <strain evidence="3 4">A4</strain>
    </source>
</reference>
<organism evidence="3 4">
    <name type="scientific">Rhizophagus irregularis</name>
    <dbReference type="NCBI Taxonomy" id="588596"/>
    <lineage>
        <taxon>Eukaryota</taxon>
        <taxon>Fungi</taxon>
        <taxon>Fungi incertae sedis</taxon>
        <taxon>Mucoromycota</taxon>
        <taxon>Glomeromycotina</taxon>
        <taxon>Glomeromycetes</taxon>
        <taxon>Glomerales</taxon>
        <taxon>Glomeraceae</taxon>
        <taxon>Rhizophagus</taxon>
    </lineage>
</organism>
<dbReference type="Gene3D" id="1.25.40.10">
    <property type="entry name" value="Tetratricopeptide repeat domain"/>
    <property type="match status" value="1"/>
</dbReference>
<dbReference type="AlphaFoldDB" id="A0A2I1FWL8"/>
<comment type="caution">
    <text evidence="3">The sequence shown here is derived from an EMBL/GenBank/DDBJ whole genome shotgun (WGS) entry which is preliminary data.</text>
</comment>
<feature type="region of interest" description="Disordered" evidence="2">
    <location>
        <begin position="1"/>
        <end position="25"/>
    </location>
</feature>
<dbReference type="Pfam" id="PF08238">
    <property type="entry name" value="Sel1"/>
    <property type="match status" value="4"/>
</dbReference>
<dbReference type="PANTHER" id="PTHR11102:SF160">
    <property type="entry name" value="ERAD-ASSOCIATED E3 UBIQUITIN-PROTEIN LIGASE COMPONENT HRD3"/>
    <property type="match status" value="1"/>
</dbReference>
<dbReference type="InterPro" id="IPR006597">
    <property type="entry name" value="Sel1-like"/>
</dbReference>
<dbReference type="InterPro" id="IPR011990">
    <property type="entry name" value="TPR-like_helical_dom_sf"/>
</dbReference>